<dbReference type="AlphaFoldDB" id="A0A1I8G626"/>
<sequence>MQAAKRSLCVIGAGPSGMSVLYHLEKLRLQGGSAVAEMPQVACFEKQNDWSGLWNYTWRTVLYNRKCSIPIWFQPLQALTKYGETVHGSMYRSLWSNNPKETIEYPDYTFEQHFGRRWNQYNLKPKVTLLHSVQSVTFDPAKEKFSVLVKDLEQNRVLDPKEFDYVVNCSGHFFNPNVPYFKGIERFPGRVVHTHDLRSWREFAGKRVLVVGSSYSAEDSVLQSVKFSASRVISSYRTNPLGFHWPESVSERPLVTEVGPSDGGGTEGWARFADGSVEKNQFYSFPMFDAQALWTVRYLTGGIQLPSSAEMDADTKPWLEREAALKSHQEAVDLQTDYTVGLAKQANYGFDLDASKLFYKWFDSRDEDITTYRDGQYVSKFTGKLAAPPATPFMSAMDDSLSTFLANGKDELRLEGAIAPENLPEVTCYEKQDDCGGLWNYTWRTGTDEYGENVHGSMYRSLWSNGPKEALEYPDYTFEQHFGGPIPSFPPREALRDYLWGRWNKYNLKPMVTLLHSVQSVNFDPAKDKFTVVVKDLKQNKLLDAKDFDFVVNCSGHFSTPNVPYFKGIERFPGRVMHTHDLRSWREFSGKRVLVVGASYSAEDSALQSIKFGATSVVCSYRSKPMDFRWPDSVSERPLVTEVGGDDRVGAGGWARFSDGSMEQIDYIILATGYLHHYPYLAEQLRLRGPNLLYPAGLYKGTVWLAGGNNRLLYLGAQDQYYTYTMFDAQALWTVRYLTGAIQLPSSAEMAADAKAWVNRAALSKTDQENIAFQTDFVVDLANQSNYGYDLDVSKIFYEWEDHRAEDITTYKDRQFVSKFSGQQAPPPGQPFMKAIDDSLEHFLASCQGK</sequence>
<dbReference type="Gene3D" id="3.50.50.60">
    <property type="entry name" value="FAD/NAD(P)-binding domain"/>
    <property type="match status" value="5"/>
</dbReference>
<evidence type="ECO:0000256" key="5">
    <source>
        <dbReference type="RuleBase" id="RU361177"/>
    </source>
</evidence>
<reference evidence="7" key="1">
    <citation type="submission" date="2016-11" db="UniProtKB">
        <authorList>
            <consortium name="WormBaseParasite"/>
        </authorList>
    </citation>
    <scope>IDENTIFICATION</scope>
</reference>
<evidence type="ECO:0000256" key="4">
    <source>
        <dbReference type="ARBA" id="ARBA00023002"/>
    </source>
</evidence>
<dbReference type="EC" id="1.-.-.-" evidence="5"/>
<dbReference type="PANTHER" id="PTHR23023">
    <property type="entry name" value="DIMETHYLANILINE MONOOXYGENASE"/>
    <property type="match status" value="1"/>
</dbReference>
<name>A0A1I8G626_9PLAT</name>
<dbReference type="GO" id="GO:0050660">
    <property type="term" value="F:flavin adenine dinucleotide binding"/>
    <property type="evidence" value="ECO:0007669"/>
    <property type="project" value="InterPro"/>
</dbReference>
<dbReference type="Proteomes" id="UP000095280">
    <property type="component" value="Unplaced"/>
</dbReference>
<dbReference type="Pfam" id="PF00743">
    <property type="entry name" value="FMO-like"/>
    <property type="match status" value="3"/>
</dbReference>
<dbReference type="GO" id="GO:0050661">
    <property type="term" value="F:NADP binding"/>
    <property type="evidence" value="ECO:0007669"/>
    <property type="project" value="InterPro"/>
</dbReference>
<keyword evidence="5" id="KW-0503">Monooxygenase</keyword>
<protein>
    <recommendedName>
        <fullName evidence="5">Flavin-containing monooxygenase</fullName>
        <ecNumber evidence="5">1.-.-.-</ecNumber>
    </recommendedName>
</protein>
<evidence type="ECO:0000313" key="7">
    <source>
        <dbReference type="WBParaSite" id="maker-uti_cns_0000895-snap-gene-1.22-mRNA-1"/>
    </source>
</evidence>
<dbReference type="GO" id="GO:0004499">
    <property type="term" value="F:N,N-dimethylaniline monooxygenase activity"/>
    <property type="evidence" value="ECO:0007669"/>
    <property type="project" value="InterPro"/>
</dbReference>
<keyword evidence="6" id="KW-1185">Reference proteome</keyword>
<organism evidence="6 7">
    <name type="scientific">Macrostomum lignano</name>
    <dbReference type="NCBI Taxonomy" id="282301"/>
    <lineage>
        <taxon>Eukaryota</taxon>
        <taxon>Metazoa</taxon>
        <taxon>Spiralia</taxon>
        <taxon>Lophotrochozoa</taxon>
        <taxon>Platyhelminthes</taxon>
        <taxon>Rhabditophora</taxon>
        <taxon>Macrostomorpha</taxon>
        <taxon>Macrostomida</taxon>
        <taxon>Macrostomidae</taxon>
        <taxon>Macrostomum</taxon>
    </lineage>
</organism>
<evidence type="ECO:0000313" key="6">
    <source>
        <dbReference type="Proteomes" id="UP000095280"/>
    </source>
</evidence>
<proteinExistence type="inferred from homology"/>
<keyword evidence="4 5" id="KW-0560">Oxidoreductase</keyword>
<comment type="cofactor">
    <cofactor evidence="5">
        <name>FAD</name>
        <dbReference type="ChEBI" id="CHEBI:57692"/>
    </cofactor>
</comment>
<accession>A0A1I8G626</accession>
<dbReference type="InterPro" id="IPR020946">
    <property type="entry name" value="Flavin_mOase-like"/>
</dbReference>
<dbReference type="InterPro" id="IPR050346">
    <property type="entry name" value="FMO-like"/>
</dbReference>
<evidence type="ECO:0000256" key="3">
    <source>
        <dbReference type="ARBA" id="ARBA00022827"/>
    </source>
</evidence>
<keyword evidence="2 5" id="KW-0285">Flavoprotein</keyword>
<comment type="similarity">
    <text evidence="1 5">Belongs to the FMO family.</text>
</comment>
<evidence type="ECO:0000256" key="1">
    <source>
        <dbReference type="ARBA" id="ARBA00009183"/>
    </source>
</evidence>
<dbReference type="WBParaSite" id="maker-uti_cns_0000895-snap-gene-1.22-mRNA-1">
    <property type="protein sequence ID" value="maker-uti_cns_0000895-snap-gene-1.22-mRNA-1"/>
    <property type="gene ID" value="maker-uti_cns_0000895-snap-gene-1.22"/>
</dbReference>
<evidence type="ECO:0000256" key="2">
    <source>
        <dbReference type="ARBA" id="ARBA00022630"/>
    </source>
</evidence>
<dbReference type="InterPro" id="IPR036188">
    <property type="entry name" value="FAD/NAD-bd_sf"/>
</dbReference>
<keyword evidence="3 5" id="KW-0274">FAD</keyword>
<dbReference type="SUPFAM" id="SSF51905">
    <property type="entry name" value="FAD/NAD(P)-binding domain"/>
    <property type="match status" value="3"/>
</dbReference>